<dbReference type="OrthoDB" id="30748at2157"/>
<evidence type="ECO:0000256" key="8">
    <source>
        <dbReference type="SAM" id="MobiDB-lite"/>
    </source>
</evidence>
<dbReference type="Gene3D" id="3.50.20.10">
    <property type="entry name" value="Pyruvoyl-Dependent Histidine Decarboxylase, subunit B"/>
    <property type="match status" value="2"/>
</dbReference>
<comment type="similarity">
    <text evidence="2">Belongs to the PdaD family.</text>
</comment>
<dbReference type="PANTHER" id="PTHR40438:SF1">
    <property type="entry name" value="PYRUVOYL-DEPENDENT ARGININE DECARBOXYLASE"/>
    <property type="match status" value="1"/>
</dbReference>
<evidence type="ECO:0000256" key="3">
    <source>
        <dbReference type="ARBA" id="ARBA00012426"/>
    </source>
</evidence>
<evidence type="ECO:0000256" key="5">
    <source>
        <dbReference type="ARBA" id="ARBA00023239"/>
    </source>
</evidence>
<evidence type="ECO:0000313" key="10">
    <source>
        <dbReference type="Proteomes" id="UP000324020"/>
    </source>
</evidence>
<evidence type="ECO:0000256" key="2">
    <source>
        <dbReference type="ARBA" id="ARBA00007412"/>
    </source>
</evidence>
<keyword evidence="10" id="KW-1185">Reference proteome</keyword>
<evidence type="ECO:0000313" key="9">
    <source>
        <dbReference type="EMBL" id="SDF43960.1"/>
    </source>
</evidence>
<comment type="catalytic activity">
    <reaction evidence="7">
        <text>L-arginine + H(+) = agmatine + CO2</text>
        <dbReference type="Rhea" id="RHEA:17641"/>
        <dbReference type="ChEBI" id="CHEBI:15378"/>
        <dbReference type="ChEBI" id="CHEBI:16526"/>
        <dbReference type="ChEBI" id="CHEBI:32682"/>
        <dbReference type="ChEBI" id="CHEBI:58145"/>
        <dbReference type="EC" id="4.1.1.19"/>
    </reaction>
</comment>
<dbReference type="PANTHER" id="PTHR40438">
    <property type="entry name" value="PYRUVOYL-DEPENDENT ARGININE DECARBOXYLASE"/>
    <property type="match status" value="1"/>
</dbReference>
<reference evidence="9 10" key="1">
    <citation type="submission" date="2016-10" db="EMBL/GenBank/DDBJ databases">
        <authorList>
            <person name="Varghese N."/>
            <person name="Submissions S."/>
        </authorList>
    </citation>
    <scope>NUCLEOTIDE SEQUENCE [LARGE SCALE GENOMIC DNA]</scope>
    <source>
        <strain evidence="9 10">CGMCC 1.3527</strain>
    </source>
</reference>
<keyword evidence="5" id="KW-0456">Lyase</keyword>
<dbReference type="RefSeq" id="WP_149798290.1">
    <property type="nucleotide sequence ID" value="NZ_FNBO01000004.1"/>
</dbReference>
<evidence type="ECO:0000256" key="6">
    <source>
        <dbReference type="ARBA" id="ARBA00023317"/>
    </source>
</evidence>
<dbReference type="SFLD" id="SFLDS00055">
    <property type="entry name" value="Pyruvoyl-Dependent_Histidine/A"/>
    <property type="match status" value="1"/>
</dbReference>
<evidence type="ECO:0000256" key="7">
    <source>
        <dbReference type="ARBA" id="ARBA00049309"/>
    </source>
</evidence>
<comment type="cofactor">
    <cofactor evidence="1">
        <name>pyruvate</name>
        <dbReference type="ChEBI" id="CHEBI:15361"/>
    </cofactor>
</comment>
<gene>
    <name evidence="9" type="ORF">SAMN04488067_104200</name>
</gene>
<dbReference type="AlphaFoldDB" id="A0A1G7L4I5"/>
<keyword evidence="6" id="KW-0670">Pyruvate</keyword>
<dbReference type="SFLD" id="SFLDG01170">
    <property type="entry name" value="Pyruvoyl-dependent_arginine_de"/>
    <property type="match status" value="1"/>
</dbReference>
<name>A0A1G7L4I5_9EURY</name>
<dbReference type="InterPro" id="IPR016104">
    <property type="entry name" value="Pyr-dep_his/arg-deCO2ase"/>
</dbReference>
<dbReference type="SUPFAM" id="SSF56271">
    <property type="entry name" value="Pyruvoyl-dependent histidine and arginine decarboxylases"/>
    <property type="match status" value="1"/>
</dbReference>
<dbReference type="Proteomes" id="UP000324020">
    <property type="component" value="Unassembled WGS sequence"/>
</dbReference>
<dbReference type="GO" id="GO:0008792">
    <property type="term" value="F:arginine decarboxylase activity"/>
    <property type="evidence" value="ECO:0007669"/>
    <property type="project" value="UniProtKB-EC"/>
</dbReference>
<evidence type="ECO:0000256" key="4">
    <source>
        <dbReference type="ARBA" id="ARBA00022793"/>
    </source>
</evidence>
<organism evidence="9 10">
    <name type="scientific">Halorubrum xinjiangense</name>
    <dbReference type="NCBI Taxonomy" id="261291"/>
    <lineage>
        <taxon>Archaea</taxon>
        <taxon>Methanobacteriati</taxon>
        <taxon>Methanobacteriota</taxon>
        <taxon>Stenosarchaea group</taxon>
        <taxon>Halobacteria</taxon>
        <taxon>Halobacteriales</taxon>
        <taxon>Haloferacaceae</taxon>
        <taxon>Halorubrum</taxon>
    </lineage>
</organism>
<keyword evidence="4" id="KW-0210">Decarboxylase</keyword>
<dbReference type="InterPro" id="IPR016105">
    <property type="entry name" value="Pyr-dep_his/arg-deCO2ase_sand"/>
</dbReference>
<proteinExistence type="inferred from homology"/>
<dbReference type="Pfam" id="PF01862">
    <property type="entry name" value="PvlArgDC"/>
    <property type="match status" value="1"/>
</dbReference>
<feature type="region of interest" description="Disordered" evidence="8">
    <location>
        <begin position="74"/>
        <end position="107"/>
    </location>
</feature>
<sequence>MNTIHVAGGVGVADTAMASYDAALADANLHNYNLVAVSSVVPAEATVEAVSEAPDLGPAGNRLTVVEARRTVGPGDEVDFREGGRSGAEDAESKRAPRRHPDAVAGLGWATGPGPGLFYEVTGEDAEDVRERIHAGLDTGAGLRDWELPDRETRVETVAAEPDRYATAVVVAAYGESEPIL</sequence>
<dbReference type="EMBL" id="FNBO01000004">
    <property type="protein sequence ID" value="SDF43960.1"/>
    <property type="molecule type" value="Genomic_DNA"/>
</dbReference>
<protein>
    <recommendedName>
        <fullName evidence="3">arginine decarboxylase</fullName>
        <ecNumber evidence="3">4.1.1.19</ecNumber>
    </recommendedName>
</protein>
<evidence type="ECO:0000256" key="1">
    <source>
        <dbReference type="ARBA" id="ARBA00001928"/>
    </source>
</evidence>
<dbReference type="InterPro" id="IPR002724">
    <property type="entry name" value="Pyruvoyl-dep_arg_deCO2ase"/>
</dbReference>
<dbReference type="GO" id="GO:0006527">
    <property type="term" value="P:L-arginine catabolic process"/>
    <property type="evidence" value="ECO:0007669"/>
    <property type="project" value="InterPro"/>
</dbReference>
<dbReference type="EC" id="4.1.1.19" evidence="3"/>
<feature type="compositionally biased region" description="Basic and acidic residues" evidence="8">
    <location>
        <begin position="78"/>
        <end position="102"/>
    </location>
</feature>
<accession>A0A1G7L4I5</accession>